<evidence type="ECO:0000313" key="7">
    <source>
        <dbReference type="Proteomes" id="UP000034081"/>
    </source>
</evidence>
<dbReference type="PANTHER" id="PTHR46112:SF2">
    <property type="entry name" value="XAA-PRO AMINOPEPTIDASE P-RELATED"/>
    <property type="match status" value="1"/>
</dbReference>
<dbReference type="Pfam" id="PF01321">
    <property type="entry name" value="Creatinase_N"/>
    <property type="match status" value="1"/>
</dbReference>
<organism evidence="6 7">
    <name type="scientific">Candidatus Woesebacteria bacterium GW2011_GWB1_38_8</name>
    <dbReference type="NCBI Taxonomy" id="1618570"/>
    <lineage>
        <taxon>Bacteria</taxon>
        <taxon>Candidatus Woeseibacteriota</taxon>
    </lineage>
</organism>
<comment type="caution">
    <text evidence="6">The sequence shown here is derived from an EMBL/GenBank/DDBJ whole genome shotgun (WGS) entry which is preliminary data.</text>
</comment>
<dbReference type="PROSITE" id="PS00491">
    <property type="entry name" value="PROLINE_PEPTIDASE"/>
    <property type="match status" value="1"/>
</dbReference>
<dbReference type="InterPro" id="IPR050659">
    <property type="entry name" value="Peptidase_M24B"/>
</dbReference>
<protein>
    <submittedName>
        <fullName evidence="6">Peptidase M24</fullName>
    </submittedName>
</protein>
<gene>
    <name evidence="6" type="ORF">UT08_C0004G0097</name>
</gene>
<feature type="domain" description="Peptidase M24" evidence="4">
    <location>
        <begin position="144"/>
        <end position="343"/>
    </location>
</feature>
<dbReference type="InterPro" id="IPR001131">
    <property type="entry name" value="Peptidase_M24B_aminopep-P_CS"/>
</dbReference>
<dbReference type="InterPro" id="IPR029149">
    <property type="entry name" value="Creatin/AminoP/Spt16_N"/>
</dbReference>
<dbReference type="Gene3D" id="3.90.230.10">
    <property type="entry name" value="Creatinase/methionine aminopeptidase superfamily"/>
    <property type="match status" value="1"/>
</dbReference>
<evidence type="ECO:0000256" key="3">
    <source>
        <dbReference type="RuleBase" id="RU000590"/>
    </source>
</evidence>
<evidence type="ECO:0000256" key="1">
    <source>
        <dbReference type="ARBA" id="ARBA00022723"/>
    </source>
</evidence>
<dbReference type="InterPro" id="IPR000994">
    <property type="entry name" value="Pept_M24"/>
</dbReference>
<dbReference type="EMBL" id="LBVL01000004">
    <property type="protein sequence ID" value="KKQ85785.1"/>
    <property type="molecule type" value="Genomic_DNA"/>
</dbReference>
<dbReference type="InterPro" id="IPR036005">
    <property type="entry name" value="Creatinase/aminopeptidase-like"/>
</dbReference>
<dbReference type="PATRIC" id="fig|1618570.3.peg.506"/>
<dbReference type="Proteomes" id="UP000034081">
    <property type="component" value="Unassembled WGS sequence"/>
</dbReference>
<evidence type="ECO:0000313" key="6">
    <source>
        <dbReference type="EMBL" id="KKQ85785.1"/>
    </source>
</evidence>
<dbReference type="InterPro" id="IPR000587">
    <property type="entry name" value="Creatinase_N"/>
</dbReference>
<name>A0A0G0LD08_9BACT</name>
<dbReference type="AlphaFoldDB" id="A0A0G0LD08"/>
<feature type="domain" description="Creatinase N-terminal" evidence="5">
    <location>
        <begin position="5"/>
        <end position="136"/>
    </location>
</feature>
<dbReference type="SUPFAM" id="SSF53092">
    <property type="entry name" value="Creatinase/prolidase N-terminal domain"/>
    <property type="match status" value="1"/>
</dbReference>
<evidence type="ECO:0000256" key="2">
    <source>
        <dbReference type="ARBA" id="ARBA00022801"/>
    </source>
</evidence>
<comment type="similarity">
    <text evidence="3">Belongs to the peptidase M24B family.</text>
</comment>
<accession>A0A0G0LD08</accession>
<dbReference type="GO" id="GO:0016787">
    <property type="term" value="F:hydrolase activity"/>
    <property type="evidence" value="ECO:0007669"/>
    <property type="project" value="UniProtKB-KW"/>
</dbReference>
<keyword evidence="1 3" id="KW-0479">Metal-binding</keyword>
<dbReference type="Gene3D" id="3.40.350.10">
    <property type="entry name" value="Creatinase/prolidase N-terminal domain"/>
    <property type="match status" value="1"/>
</dbReference>
<dbReference type="GO" id="GO:0046872">
    <property type="term" value="F:metal ion binding"/>
    <property type="evidence" value="ECO:0007669"/>
    <property type="project" value="UniProtKB-KW"/>
</dbReference>
<dbReference type="STRING" id="1618570.UT08_C0004G0097"/>
<dbReference type="Pfam" id="PF00557">
    <property type="entry name" value="Peptidase_M24"/>
    <property type="match status" value="1"/>
</dbReference>
<keyword evidence="2" id="KW-0378">Hydrolase</keyword>
<sequence>MYQTRLKKLQNLLKAKNLSGLLVTNPYNIFYLTGFKGVSDSEREVTALIDKTGLTLFSPRLYQEEVKSLSKRFKYNIQIIKARHELVESSKSFFAKVSRIGIEAKNLTLFEYIKLKKEIDTKLIVTEDIIENLRVIKDNNEIEYVKQAVKITDLAFQAIKKAIKPGLTETQIAKKLIEEMEKYGADGLAFEPIVASGKNSALPHYSTTNNIITQGIILIDAGASYKGYKGDLTRTFYLGIPDSKFVKTYELLLSVQEIILKNIKPGMTGEETWKLTNALMDKESKYFLHGLGHGVGLEIHEAPYLRKGMQKKLSPGMTITIEPGLYYPGWGGIRIEDYIIVNESGCHVLSKTPKRLEDIII</sequence>
<dbReference type="PANTHER" id="PTHR46112">
    <property type="entry name" value="AMINOPEPTIDASE"/>
    <property type="match status" value="1"/>
</dbReference>
<proteinExistence type="inferred from homology"/>
<reference evidence="6 7" key="1">
    <citation type="journal article" date="2015" name="Nature">
        <title>rRNA introns, odd ribosomes, and small enigmatic genomes across a large radiation of phyla.</title>
        <authorList>
            <person name="Brown C.T."/>
            <person name="Hug L.A."/>
            <person name="Thomas B.C."/>
            <person name="Sharon I."/>
            <person name="Castelle C.J."/>
            <person name="Singh A."/>
            <person name="Wilkins M.J."/>
            <person name="Williams K.H."/>
            <person name="Banfield J.F."/>
        </authorList>
    </citation>
    <scope>NUCLEOTIDE SEQUENCE [LARGE SCALE GENOMIC DNA]</scope>
</reference>
<evidence type="ECO:0000259" key="5">
    <source>
        <dbReference type="Pfam" id="PF01321"/>
    </source>
</evidence>
<evidence type="ECO:0000259" key="4">
    <source>
        <dbReference type="Pfam" id="PF00557"/>
    </source>
</evidence>
<dbReference type="SUPFAM" id="SSF55920">
    <property type="entry name" value="Creatinase/aminopeptidase"/>
    <property type="match status" value="1"/>
</dbReference>